<gene>
    <name evidence="2" type="ORF">EV137_5477</name>
</gene>
<feature type="domain" description="Glyoxalase-like" evidence="1">
    <location>
        <begin position="259"/>
        <end position="356"/>
    </location>
</feature>
<sequence length="367" mass="39733">MTTAWYDAPSHAAGAALVARLAEFPGGTPDVDLRARGVRVPTAEGIAGVARELGLVANPAGAQSLGVVIEAAEPAAVRTFWQTALGYERPDGLDDPLRRDPKFAVRRLEEPRPLRNRIHVDVVRPSAAVDEARAVTGREPSGAYGVMLPDDEGNEVDLVPGDPLPGTTDWLALFAAMTFYPTSSPAQLVTKVAELADAAGIPLMIDVRAEGVVLDSGKDQWEDGDSADPNFVALATQVEAAAKDLGLRADPARLRFVQFGIDAVDVPAVRAFWLTLLGYAEDDRPHLTDIYDPRRLNPVLFFQQMEEPRRQRNRIHFELDVLQDAVPERVEAALRAGGRLLDEKPYLVADPEGNEVVIGARKTCPST</sequence>
<feature type="domain" description="Glyoxalase-like" evidence="1">
    <location>
        <begin position="67"/>
        <end position="158"/>
    </location>
</feature>
<dbReference type="PANTHER" id="PTHR35908:SF1">
    <property type="entry name" value="CONSERVED PROTEIN"/>
    <property type="match status" value="1"/>
</dbReference>
<evidence type="ECO:0000313" key="2">
    <source>
        <dbReference type="EMBL" id="TDW87402.1"/>
    </source>
</evidence>
<accession>A0ABY2FAA6</accession>
<dbReference type="InterPro" id="IPR041581">
    <property type="entry name" value="Glyoxalase_6"/>
</dbReference>
<proteinExistence type="predicted"/>
<dbReference type="Proteomes" id="UP000295060">
    <property type="component" value="Unassembled WGS sequence"/>
</dbReference>
<name>A0ABY2FAA6_9ACTN</name>
<keyword evidence="3" id="KW-1185">Reference proteome</keyword>
<evidence type="ECO:0000259" key="1">
    <source>
        <dbReference type="Pfam" id="PF18029"/>
    </source>
</evidence>
<reference evidence="2 3" key="1">
    <citation type="submission" date="2019-03" db="EMBL/GenBank/DDBJ databases">
        <title>Genomic Encyclopedia of Type Strains, Phase III (KMG-III): the genomes of soil and plant-associated and newly described type strains.</title>
        <authorList>
            <person name="Whitman W."/>
        </authorList>
    </citation>
    <scope>NUCLEOTIDE SEQUENCE [LARGE SCALE GENOMIC DNA]</scope>
    <source>
        <strain evidence="2 3">VKMAc-2574</strain>
    </source>
</reference>
<dbReference type="Gene3D" id="3.10.180.10">
    <property type="entry name" value="2,3-Dihydroxybiphenyl 1,2-Dioxygenase, domain 1"/>
    <property type="match status" value="2"/>
</dbReference>
<dbReference type="Pfam" id="PF18029">
    <property type="entry name" value="Glyoxalase_6"/>
    <property type="match status" value="2"/>
</dbReference>
<organism evidence="2 3">
    <name type="scientific">Kribbella pratensis</name>
    <dbReference type="NCBI Taxonomy" id="2512112"/>
    <lineage>
        <taxon>Bacteria</taxon>
        <taxon>Bacillati</taxon>
        <taxon>Actinomycetota</taxon>
        <taxon>Actinomycetes</taxon>
        <taxon>Propionibacteriales</taxon>
        <taxon>Kribbellaceae</taxon>
        <taxon>Kribbella</taxon>
    </lineage>
</organism>
<dbReference type="SUPFAM" id="SSF54593">
    <property type="entry name" value="Glyoxalase/Bleomycin resistance protein/Dihydroxybiphenyl dioxygenase"/>
    <property type="match status" value="1"/>
</dbReference>
<dbReference type="PANTHER" id="PTHR35908">
    <property type="entry name" value="HYPOTHETICAL FUSION PROTEIN"/>
    <property type="match status" value="1"/>
</dbReference>
<dbReference type="InterPro" id="IPR029068">
    <property type="entry name" value="Glyas_Bleomycin-R_OHBP_Dase"/>
</dbReference>
<dbReference type="EMBL" id="SODU01000003">
    <property type="protein sequence ID" value="TDW87402.1"/>
    <property type="molecule type" value="Genomic_DNA"/>
</dbReference>
<dbReference type="RefSeq" id="WP_134131283.1">
    <property type="nucleotide sequence ID" value="NZ_SODU01000003.1"/>
</dbReference>
<evidence type="ECO:0000313" key="3">
    <source>
        <dbReference type="Proteomes" id="UP000295060"/>
    </source>
</evidence>
<protein>
    <recommendedName>
        <fullName evidence="1">Glyoxalase-like domain-containing protein</fullName>
    </recommendedName>
</protein>
<comment type="caution">
    <text evidence="2">The sequence shown here is derived from an EMBL/GenBank/DDBJ whole genome shotgun (WGS) entry which is preliminary data.</text>
</comment>